<keyword evidence="2" id="KW-1185">Reference proteome</keyword>
<accession>A0ABW1XIV9</accession>
<evidence type="ECO:0000313" key="2">
    <source>
        <dbReference type="Proteomes" id="UP001596364"/>
    </source>
</evidence>
<organism evidence="1 2">
    <name type="scientific">Pseudobowmanella zhangzhouensis</name>
    <dbReference type="NCBI Taxonomy" id="1537679"/>
    <lineage>
        <taxon>Bacteria</taxon>
        <taxon>Pseudomonadati</taxon>
        <taxon>Pseudomonadota</taxon>
        <taxon>Gammaproteobacteria</taxon>
        <taxon>Alteromonadales</taxon>
        <taxon>Alteromonadaceae</taxon>
    </lineage>
</organism>
<dbReference type="PANTHER" id="PTHR36452:SF1">
    <property type="entry name" value="DUF2461 DOMAIN-CONTAINING PROTEIN"/>
    <property type="match status" value="1"/>
</dbReference>
<proteinExistence type="predicted"/>
<dbReference type="PIRSF" id="PIRSF028451">
    <property type="entry name" value="UCP028451"/>
    <property type="match status" value="1"/>
</dbReference>
<dbReference type="Proteomes" id="UP001596364">
    <property type="component" value="Unassembled WGS sequence"/>
</dbReference>
<name>A0ABW1XIV9_9ALTE</name>
<sequence>MSYFSGETLRFLRELSVNNDKLWFADNKQRYEQHVREPALAFISDMQSWIKMISPYYEAVPKKVGGSLMRVYRDVRFSADKSPFKTNIGIQFRHELGKDVHAPGFYFHLHPEQCFLGVGVWHPAADALKSIRDKIANQSAQYQDAITHQPFCESYQLSGESLQRPPRGYDAAHPLIEEIKRKDFIGIQEFDWQQAQQDDLCEWVARQYGRAQPLQRFLCDALNLRF</sequence>
<dbReference type="InterPro" id="IPR012808">
    <property type="entry name" value="CHP02453"/>
</dbReference>
<dbReference type="PANTHER" id="PTHR36452">
    <property type="entry name" value="CHROMOSOME 12, WHOLE GENOME SHOTGUN SEQUENCE"/>
    <property type="match status" value="1"/>
</dbReference>
<comment type="caution">
    <text evidence="1">The sequence shown here is derived from an EMBL/GenBank/DDBJ whole genome shotgun (WGS) entry which is preliminary data.</text>
</comment>
<evidence type="ECO:0000313" key="1">
    <source>
        <dbReference type="EMBL" id="MFC6439978.1"/>
    </source>
</evidence>
<dbReference type="RefSeq" id="WP_131256857.1">
    <property type="nucleotide sequence ID" value="NZ_JBHSUS010000001.1"/>
</dbReference>
<dbReference type="Pfam" id="PF09365">
    <property type="entry name" value="DUF2461"/>
    <property type="match status" value="1"/>
</dbReference>
<dbReference type="NCBIfam" id="TIGR02453">
    <property type="entry name" value="TIGR02453 family protein"/>
    <property type="match status" value="1"/>
</dbReference>
<gene>
    <name evidence="1" type="ORF">ACFP85_07445</name>
</gene>
<dbReference type="InterPro" id="IPR015996">
    <property type="entry name" value="UCP028451"/>
</dbReference>
<dbReference type="EMBL" id="JBHSUS010000001">
    <property type="protein sequence ID" value="MFC6439978.1"/>
    <property type="molecule type" value="Genomic_DNA"/>
</dbReference>
<reference evidence="2" key="1">
    <citation type="journal article" date="2019" name="Int. J. Syst. Evol. Microbiol.">
        <title>The Global Catalogue of Microorganisms (GCM) 10K type strain sequencing project: providing services to taxonomists for standard genome sequencing and annotation.</title>
        <authorList>
            <consortium name="The Broad Institute Genomics Platform"/>
            <consortium name="The Broad Institute Genome Sequencing Center for Infectious Disease"/>
            <person name="Wu L."/>
            <person name="Ma J."/>
        </authorList>
    </citation>
    <scope>NUCLEOTIDE SEQUENCE [LARGE SCALE GENOMIC DNA]</scope>
    <source>
        <strain evidence="2">CGMCC 1.16031</strain>
    </source>
</reference>
<protein>
    <submittedName>
        <fullName evidence="1">DUF2461 domain-containing protein</fullName>
    </submittedName>
</protein>